<dbReference type="Pfam" id="PF26079">
    <property type="entry name" value="Baseplate_J_C"/>
    <property type="match status" value="1"/>
</dbReference>
<dbReference type="InterPro" id="IPR006949">
    <property type="entry name" value="Barrel_Baseplate_J-like"/>
</dbReference>
<organism evidence="5 6">
    <name type="scientific">Paenibacillus artemisiicola</name>
    <dbReference type="NCBI Taxonomy" id="1172618"/>
    <lineage>
        <taxon>Bacteria</taxon>
        <taxon>Bacillati</taxon>
        <taxon>Bacillota</taxon>
        <taxon>Bacilli</taxon>
        <taxon>Bacillales</taxon>
        <taxon>Paenibacillaceae</taxon>
        <taxon>Paenibacillus</taxon>
    </lineage>
</organism>
<reference evidence="5 6" key="1">
    <citation type="submission" date="2021-03" db="EMBL/GenBank/DDBJ databases">
        <title>Paenibacillus artemisicola MWE-103 whole genome sequence.</title>
        <authorList>
            <person name="Ham Y.J."/>
        </authorList>
    </citation>
    <scope>NUCLEOTIDE SEQUENCE [LARGE SCALE GENOMIC DNA]</scope>
    <source>
        <strain evidence="5 6">MWE-103</strain>
    </source>
</reference>
<evidence type="ECO:0000313" key="6">
    <source>
        <dbReference type="Proteomes" id="UP000670947"/>
    </source>
</evidence>
<evidence type="ECO:0000259" key="4">
    <source>
        <dbReference type="Pfam" id="PF26079"/>
    </source>
</evidence>
<dbReference type="InterPro" id="IPR058530">
    <property type="entry name" value="Baseplate_J-like_C"/>
</dbReference>
<dbReference type="InterPro" id="IPR052399">
    <property type="entry name" value="Phage_Baseplate_Assmbl_Protein"/>
</dbReference>
<accession>A0ABS3WGC5</accession>
<evidence type="ECO:0000313" key="5">
    <source>
        <dbReference type="EMBL" id="MBO7747345.1"/>
    </source>
</evidence>
<keyword evidence="6" id="KW-1185">Reference proteome</keyword>
<comment type="similarity">
    <text evidence="1">Belongs to the Mu gp47/PBSX XkdT family.</text>
</comment>
<dbReference type="RefSeq" id="WP_208850049.1">
    <property type="nucleotide sequence ID" value="NZ_JAGGDJ010000032.1"/>
</dbReference>
<dbReference type="Pfam" id="PF04865">
    <property type="entry name" value="Baseplate_J"/>
    <property type="match status" value="1"/>
</dbReference>
<dbReference type="Pfam" id="PF26078">
    <property type="entry name" value="Baseplate_J_M"/>
    <property type="match status" value="1"/>
</dbReference>
<evidence type="ECO:0000256" key="1">
    <source>
        <dbReference type="ARBA" id="ARBA00038087"/>
    </source>
</evidence>
<feature type="domain" description="Baseplate J-like central" evidence="3">
    <location>
        <begin position="183"/>
        <end position="260"/>
    </location>
</feature>
<feature type="domain" description="Baseplate J-like C-terminal" evidence="4">
    <location>
        <begin position="267"/>
        <end position="350"/>
    </location>
</feature>
<dbReference type="InterPro" id="IPR058531">
    <property type="entry name" value="Baseplate_J_M"/>
</dbReference>
<gene>
    <name evidence="5" type="ORF">I8J29_24475</name>
</gene>
<dbReference type="PANTHER" id="PTHR37829">
    <property type="entry name" value="PHAGE-LIKE ELEMENT PBSX PROTEIN XKDT"/>
    <property type="match status" value="1"/>
</dbReference>
<feature type="domain" description="Baseplate protein J-like barrel" evidence="2">
    <location>
        <begin position="87"/>
        <end position="161"/>
    </location>
</feature>
<evidence type="ECO:0000259" key="2">
    <source>
        <dbReference type="Pfam" id="PF04865"/>
    </source>
</evidence>
<proteinExistence type="inferred from homology"/>
<dbReference type="EMBL" id="JAGGDJ010000032">
    <property type="protein sequence ID" value="MBO7747345.1"/>
    <property type="molecule type" value="Genomic_DNA"/>
</dbReference>
<protein>
    <submittedName>
        <fullName evidence="5">Baseplate J/gp47 family protein</fullName>
    </submittedName>
</protein>
<evidence type="ECO:0000259" key="3">
    <source>
        <dbReference type="Pfam" id="PF26078"/>
    </source>
</evidence>
<dbReference type="Proteomes" id="UP000670947">
    <property type="component" value="Unassembled WGS sequence"/>
</dbReference>
<dbReference type="PANTHER" id="PTHR37829:SF3">
    <property type="entry name" value="PROTEIN JAYE-RELATED"/>
    <property type="match status" value="1"/>
</dbReference>
<name>A0ABS3WGC5_9BACL</name>
<sequence>MAEPSDSLLQRLLDAVGDSYDKTPGYLVYDLLSSVAIQLGELEQRQRDSALLLDVDNLIGDLLAAFVFQRKGITRTPSTFAIGIVQAAGNGTVSIGDLFETKSGIQFAATATVAVVGTGAVPVRCAAAGAIGNVPANQITQMPVTLTGITGVNNSAPTHDGFEAESDESLRERYYIAMQMPVTSGNVFHYLQWAKEISGVGDVDVYPLARGVNTVEVVIIDQNKQPASETLIAQVQAYIDPNSEGLGNGQAPIGAHCYVISAEGLPVNITVQVQKEPGYTDADVIQHMQSSVGSYLKSIALKADYVSYAKVGEAVLNSEGVEDYAGLQLNGGTTNIAIPGKHVAIVGGVILA</sequence>
<comment type="caution">
    <text evidence="5">The sequence shown here is derived from an EMBL/GenBank/DDBJ whole genome shotgun (WGS) entry which is preliminary data.</text>
</comment>